<accession>A0A409XVL0</accession>
<name>A0A409XVL0_PSICY</name>
<evidence type="ECO:0000313" key="3">
    <source>
        <dbReference type="Proteomes" id="UP000283269"/>
    </source>
</evidence>
<gene>
    <name evidence="2" type="ORF">CVT25_008390</name>
</gene>
<protein>
    <recommendedName>
        <fullName evidence="4">CxC1-like cysteine cluster associated with KDZ transposases domain-containing protein</fullName>
    </recommendedName>
</protein>
<dbReference type="InParanoid" id="A0A409XVL0"/>
<organism evidence="2 3">
    <name type="scientific">Psilocybe cyanescens</name>
    <dbReference type="NCBI Taxonomy" id="93625"/>
    <lineage>
        <taxon>Eukaryota</taxon>
        <taxon>Fungi</taxon>
        <taxon>Dikarya</taxon>
        <taxon>Basidiomycota</taxon>
        <taxon>Agaricomycotina</taxon>
        <taxon>Agaricomycetes</taxon>
        <taxon>Agaricomycetidae</taxon>
        <taxon>Agaricales</taxon>
        <taxon>Agaricineae</taxon>
        <taxon>Strophariaceae</taxon>
        <taxon>Psilocybe</taxon>
    </lineage>
</organism>
<keyword evidence="1" id="KW-0175">Coiled coil</keyword>
<dbReference type="EMBL" id="NHYD01000231">
    <property type="protein sequence ID" value="PPQ94788.1"/>
    <property type="molecule type" value="Genomic_DNA"/>
</dbReference>
<evidence type="ECO:0000313" key="2">
    <source>
        <dbReference type="EMBL" id="PPQ94788.1"/>
    </source>
</evidence>
<proteinExistence type="predicted"/>
<dbReference type="OrthoDB" id="2505969at2759"/>
<dbReference type="AlphaFoldDB" id="A0A409XVL0"/>
<sequence>MSKRPHFSSGVTLVCGTSFGLCQPLQPTQKHVKLNKTSKQLANEKSQYQAQLAIFKNRKIFSMPLRMMWISAMEDFLHASENDVDLGNGAWVDEDEIAFSRPPPGDKGFFSSHAGGEVHLQDLFLDTLAEHLLIRKQKDHQTQKDRVECQVQAWKSMLPDLVSTFLKFQSQGPPARNKDNGSQALWTIEVISVEVSASVTLVECGIIPTSLEQPQLGISIETLHFYRQLRWVCPCFSINAFAKALNFYHAVPHTPYLADQLSNAYDSVDKLVGSELGHDDSWEAQNVCPPCLYKIEDETPMKFRFLAAMDGNNSLKLFVPTLGHQHLDAGSLLKKWTYSRKSNQDPESETMPSGVPLDFDGLEDANCEEVAWLNILEHNELAQCLNACVDRWKNAGPEA</sequence>
<evidence type="ECO:0000256" key="1">
    <source>
        <dbReference type="SAM" id="Coils"/>
    </source>
</evidence>
<feature type="coiled-coil region" evidence="1">
    <location>
        <begin position="31"/>
        <end position="58"/>
    </location>
</feature>
<keyword evidence="3" id="KW-1185">Reference proteome</keyword>
<evidence type="ECO:0008006" key="4">
    <source>
        <dbReference type="Google" id="ProtNLM"/>
    </source>
</evidence>
<dbReference type="Proteomes" id="UP000283269">
    <property type="component" value="Unassembled WGS sequence"/>
</dbReference>
<reference evidence="2 3" key="1">
    <citation type="journal article" date="2018" name="Evol. Lett.">
        <title>Horizontal gene cluster transfer increased hallucinogenic mushroom diversity.</title>
        <authorList>
            <person name="Reynolds H.T."/>
            <person name="Vijayakumar V."/>
            <person name="Gluck-Thaler E."/>
            <person name="Korotkin H.B."/>
            <person name="Matheny P.B."/>
            <person name="Slot J.C."/>
        </authorList>
    </citation>
    <scope>NUCLEOTIDE SEQUENCE [LARGE SCALE GENOMIC DNA]</scope>
    <source>
        <strain evidence="2 3">2631</strain>
    </source>
</reference>
<comment type="caution">
    <text evidence="2">The sequence shown here is derived from an EMBL/GenBank/DDBJ whole genome shotgun (WGS) entry which is preliminary data.</text>
</comment>